<proteinExistence type="predicted"/>
<dbReference type="Proteomes" id="UP000239187">
    <property type="component" value="Chromosome"/>
</dbReference>
<name>A0A2L0UH17_9MICC</name>
<gene>
    <name evidence="2" type="ORF">CVO76_13435</name>
</gene>
<evidence type="ECO:0000313" key="3">
    <source>
        <dbReference type="Proteomes" id="UP000239187"/>
    </source>
</evidence>
<feature type="region of interest" description="Disordered" evidence="1">
    <location>
        <begin position="38"/>
        <end position="66"/>
    </location>
</feature>
<reference evidence="2 3" key="1">
    <citation type="submission" date="2017-11" db="EMBL/GenBank/DDBJ databases">
        <title>Draft genome of Arthrobacter agilis strain UMCV2, a plant growth-promoting rhizobacterium and biocontrol capacity of phytopathogenic fungi.</title>
        <authorList>
            <person name="Martinez-Camara R."/>
            <person name="Santoyo G."/>
            <person name="Moreno-Hagelsieb G."/>
            <person name="Valencia-Cantero E."/>
        </authorList>
    </citation>
    <scope>NUCLEOTIDE SEQUENCE [LARGE SCALE GENOMIC DNA]</scope>
    <source>
        <strain evidence="2 3">UMCV2</strain>
    </source>
</reference>
<accession>A0A2L0UH17</accession>
<organism evidence="2 3">
    <name type="scientific">Arthrobacter agilis</name>
    <dbReference type="NCBI Taxonomy" id="37921"/>
    <lineage>
        <taxon>Bacteria</taxon>
        <taxon>Bacillati</taxon>
        <taxon>Actinomycetota</taxon>
        <taxon>Actinomycetes</taxon>
        <taxon>Micrococcales</taxon>
        <taxon>Micrococcaceae</taxon>
        <taxon>Arthrobacter</taxon>
    </lineage>
</organism>
<dbReference type="RefSeq" id="WP_208739634.1">
    <property type="nucleotide sequence ID" value="NZ_CP024915.1"/>
</dbReference>
<evidence type="ECO:0000313" key="2">
    <source>
        <dbReference type="EMBL" id="AUZ88526.1"/>
    </source>
</evidence>
<dbReference type="AlphaFoldDB" id="A0A2L0UH17"/>
<evidence type="ECO:0000256" key="1">
    <source>
        <dbReference type="SAM" id="MobiDB-lite"/>
    </source>
</evidence>
<dbReference type="EMBL" id="CP024915">
    <property type="protein sequence ID" value="AUZ88526.1"/>
    <property type="molecule type" value="Genomic_DNA"/>
</dbReference>
<sequence>MTDLSKDELIYYHSTQARYWRELSGRLSQELTALKLNTPHNQKYTGIDYSDPTGNQATTRASRKRQ</sequence>
<protein>
    <submittedName>
        <fullName evidence="2">Uncharacterized protein</fullName>
    </submittedName>
</protein>